<feature type="compositionally biased region" description="Basic and acidic residues" evidence="1">
    <location>
        <begin position="41"/>
        <end position="62"/>
    </location>
</feature>
<sequence length="199" mass="21605">MEQPPSPGPIVTRRTRPGNADKRPGLILYETGTVQRRRTKAEKATNDRRLQEAKTAKDKAADQGIDRLALLEMEAEASAKEAKVKKAAAPPPRPRSRMKTKETGSGSGEKAKICETDGQVINILLLPTSTRQLTCSGWKLHQPVTPAGTDVSKNKRGNPVDATNKKDQPSNAVGGRSKVMKLLLPSLKDNIKLRKGKLG</sequence>
<dbReference type="AlphaFoldDB" id="A0A8I2YG22"/>
<evidence type="ECO:0000313" key="2">
    <source>
        <dbReference type="EMBL" id="KAG6371127.1"/>
    </source>
</evidence>
<evidence type="ECO:0000313" key="3">
    <source>
        <dbReference type="Proteomes" id="UP000683000"/>
    </source>
</evidence>
<organism evidence="2 3">
    <name type="scientific">Boletus reticuloceps</name>
    <dbReference type="NCBI Taxonomy" id="495285"/>
    <lineage>
        <taxon>Eukaryota</taxon>
        <taxon>Fungi</taxon>
        <taxon>Dikarya</taxon>
        <taxon>Basidiomycota</taxon>
        <taxon>Agaricomycotina</taxon>
        <taxon>Agaricomycetes</taxon>
        <taxon>Agaricomycetidae</taxon>
        <taxon>Boletales</taxon>
        <taxon>Boletineae</taxon>
        <taxon>Boletaceae</taxon>
        <taxon>Boletoideae</taxon>
        <taxon>Boletus</taxon>
    </lineage>
</organism>
<accession>A0A8I2YG22</accession>
<dbReference type="EMBL" id="JAGFBS010000039">
    <property type="protein sequence ID" value="KAG6371127.1"/>
    <property type="molecule type" value="Genomic_DNA"/>
</dbReference>
<name>A0A8I2YG22_9AGAM</name>
<protein>
    <submittedName>
        <fullName evidence="2">Uncharacterized protein</fullName>
    </submittedName>
</protein>
<keyword evidence="3" id="KW-1185">Reference proteome</keyword>
<dbReference type="OrthoDB" id="2693345at2759"/>
<reference evidence="2" key="1">
    <citation type="submission" date="2021-03" db="EMBL/GenBank/DDBJ databases">
        <title>Evolutionary innovations through gain and loss of genes in the ectomycorrhizal Boletales.</title>
        <authorList>
            <person name="Wu G."/>
            <person name="Miyauchi S."/>
            <person name="Morin E."/>
            <person name="Yang Z.-L."/>
            <person name="Xu J."/>
            <person name="Martin F.M."/>
        </authorList>
    </citation>
    <scope>NUCLEOTIDE SEQUENCE</scope>
    <source>
        <strain evidence="2">BR01</strain>
    </source>
</reference>
<gene>
    <name evidence="2" type="ORF">JVT61DRAFT_9889</name>
</gene>
<evidence type="ECO:0000256" key="1">
    <source>
        <dbReference type="SAM" id="MobiDB-lite"/>
    </source>
</evidence>
<feature type="region of interest" description="Disordered" evidence="1">
    <location>
        <begin position="76"/>
        <end position="111"/>
    </location>
</feature>
<feature type="region of interest" description="Disordered" evidence="1">
    <location>
        <begin position="145"/>
        <end position="175"/>
    </location>
</feature>
<proteinExistence type="predicted"/>
<feature type="region of interest" description="Disordered" evidence="1">
    <location>
        <begin position="1"/>
        <end position="62"/>
    </location>
</feature>
<comment type="caution">
    <text evidence="2">The sequence shown here is derived from an EMBL/GenBank/DDBJ whole genome shotgun (WGS) entry which is preliminary data.</text>
</comment>
<dbReference type="Proteomes" id="UP000683000">
    <property type="component" value="Unassembled WGS sequence"/>
</dbReference>